<reference evidence="22" key="1">
    <citation type="submission" date="2025-08" db="UniProtKB">
        <authorList>
            <consortium name="RefSeq"/>
        </authorList>
    </citation>
    <scope>IDENTIFICATION</scope>
    <source>
        <strain evidence="22">Airmid</strain>
    </source>
</reference>
<dbReference type="Pfam" id="PF06883">
    <property type="entry name" value="RNA_pol_Rpa2_4"/>
    <property type="match status" value="1"/>
</dbReference>
<dbReference type="Pfam" id="PF04565">
    <property type="entry name" value="RNA_pol_Rpb2_3"/>
    <property type="match status" value="1"/>
</dbReference>
<keyword evidence="7" id="KW-0479">Metal-binding</keyword>
<dbReference type="GO" id="GO:0008270">
    <property type="term" value="F:zinc ion binding"/>
    <property type="evidence" value="ECO:0007669"/>
    <property type="project" value="UniProtKB-KW"/>
</dbReference>
<dbReference type="EC" id="2.7.7.6" evidence="14"/>
<dbReference type="FunFam" id="2.40.270.10:FF:000011">
    <property type="entry name" value="DNA-directed RNA polymerase subunit beta"/>
    <property type="match status" value="1"/>
</dbReference>
<keyword evidence="5 14" id="KW-0808">Transferase</keyword>
<dbReference type="GO" id="GO:0032549">
    <property type="term" value="F:ribonucleoside binding"/>
    <property type="evidence" value="ECO:0007669"/>
    <property type="project" value="InterPro"/>
</dbReference>
<evidence type="ECO:0000256" key="11">
    <source>
        <dbReference type="ARBA" id="ARBA00023242"/>
    </source>
</evidence>
<dbReference type="CDD" id="cd00653">
    <property type="entry name" value="RNA_pol_B_RPB2"/>
    <property type="match status" value="1"/>
</dbReference>
<evidence type="ECO:0000256" key="3">
    <source>
        <dbReference type="ARBA" id="ARBA00011251"/>
    </source>
</evidence>
<evidence type="ECO:0000256" key="9">
    <source>
        <dbReference type="ARBA" id="ARBA00022833"/>
    </source>
</evidence>
<dbReference type="InterPro" id="IPR009674">
    <property type="entry name" value="Rpa2_dom_4"/>
</dbReference>
<dbReference type="GO" id="GO:0006351">
    <property type="term" value="P:DNA-templated transcription"/>
    <property type="evidence" value="ECO:0007669"/>
    <property type="project" value="InterPro"/>
</dbReference>
<dbReference type="Proteomes" id="UP000515146">
    <property type="component" value="Unplaced"/>
</dbReference>
<evidence type="ECO:0000313" key="22">
    <source>
        <dbReference type="RefSeq" id="XP_027194734.1"/>
    </source>
</evidence>
<dbReference type="InterPro" id="IPR037033">
    <property type="entry name" value="DNA-dir_RNAP_su2_hyb_sf"/>
</dbReference>
<evidence type="ECO:0000256" key="1">
    <source>
        <dbReference type="ARBA" id="ARBA00004123"/>
    </source>
</evidence>
<dbReference type="InterPro" id="IPR007645">
    <property type="entry name" value="RNA_pol_Rpb2_3"/>
</dbReference>
<dbReference type="InterPro" id="IPR007642">
    <property type="entry name" value="RNA_pol_Rpb2_2"/>
</dbReference>
<dbReference type="PANTHER" id="PTHR20856">
    <property type="entry name" value="DNA-DIRECTED RNA POLYMERASE I SUBUNIT 2"/>
    <property type="match status" value="1"/>
</dbReference>
<keyword evidence="8" id="KW-0863">Zinc-finger</keyword>
<dbReference type="SUPFAM" id="SSF64484">
    <property type="entry name" value="beta and beta-prime subunits of DNA dependent RNA-polymerase"/>
    <property type="match status" value="1"/>
</dbReference>
<dbReference type="Gene3D" id="3.90.1110.10">
    <property type="entry name" value="RNA polymerase Rpb2, domain 2"/>
    <property type="match status" value="1"/>
</dbReference>
<evidence type="ECO:0000256" key="10">
    <source>
        <dbReference type="ARBA" id="ARBA00023163"/>
    </source>
</evidence>
<feature type="domain" description="RNA polymerase beta subunit protrusion" evidence="18">
    <location>
        <begin position="51"/>
        <end position="431"/>
    </location>
</feature>
<protein>
    <recommendedName>
        <fullName evidence="14">DNA-directed RNA polymerase subunit beta</fullName>
        <ecNumber evidence="14">2.7.7.6</ecNumber>
    </recommendedName>
</protein>
<dbReference type="PROSITE" id="PS01166">
    <property type="entry name" value="RNA_POL_BETA"/>
    <property type="match status" value="1"/>
</dbReference>
<keyword evidence="11" id="KW-0539">Nucleus</keyword>
<evidence type="ECO:0000256" key="13">
    <source>
        <dbReference type="RuleBase" id="RU000434"/>
    </source>
</evidence>
<dbReference type="GO" id="GO:0003677">
    <property type="term" value="F:DNA binding"/>
    <property type="evidence" value="ECO:0007669"/>
    <property type="project" value="InterPro"/>
</dbReference>
<comment type="function">
    <text evidence="14">DNA-dependent RNA polymerase catalyzes the transcription of DNA into RNA using the four ribonucleoside triphosphates as substrates.</text>
</comment>
<comment type="similarity">
    <text evidence="2 13">Belongs to the RNA polymerase beta chain family.</text>
</comment>
<feature type="domain" description="DNA-directed RNA polymerase subunit 2 hybrid-binding" evidence="15">
    <location>
        <begin position="701"/>
        <end position="1068"/>
    </location>
</feature>
<evidence type="ECO:0000259" key="16">
    <source>
        <dbReference type="Pfam" id="PF04560"/>
    </source>
</evidence>
<dbReference type="InterPro" id="IPR007641">
    <property type="entry name" value="RNA_pol_Rpb2_7"/>
</dbReference>
<evidence type="ECO:0000256" key="6">
    <source>
        <dbReference type="ARBA" id="ARBA00022695"/>
    </source>
</evidence>
<dbReference type="Pfam" id="PF00562">
    <property type="entry name" value="RNA_pol_Rpb2_6"/>
    <property type="match status" value="1"/>
</dbReference>
<dbReference type="InterPro" id="IPR015712">
    <property type="entry name" value="DNA-dir_RNA_pol_su2"/>
</dbReference>
<proteinExistence type="inferred from homology"/>
<accession>A0A6P6XS56</accession>
<evidence type="ECO:0000259" key="17">
    <source>
        <dbReference type="Pfam" id="PF04561"/>
    </source>
</evidence>
<dbReference type="Gene3D" id="2.40.50.150">
    <property type="match status" value="1"/>
</dbReference>
<dbReference type="OMA" id="FFGVVHY"/>
<dbReference type="GO" id="GO:0005634">
    <property type="term" value="C:nucleus"/>
    <property type="evidence" value="ECO:0007669"/>
    <property type="project" value="UniProtKB-SubCell"/>
</dbReference>
<dbReference type="OrthoDB" id="10248617at2759"/>
<dbReference type="InterPro" id="IPR037034">
    <property type="entry name" value="RNA_pol_Rpb2_2_sf"/>
</dbReference>
<feature type="domain" description="DNA-directed RNA polymerase I subunit RPA2" evidence="20">
    <location>
        <begin position="593"/>
        <end position="651"/>
    </location>
</feature>
<keyword evidence="4 14" id="KW-0240">DNA-directed RNA polymerase</keyword>
<evidence type="ECO:0000256" key="14">
    <source>
        <dbReference type="RuleBase" id="RU363031"/>
    </source>
</evidence>
<dbReference type="Gene3D" id="2.40.270.10">
    <property type="entry name" value="DNA-directed RNA polymerase, subunit 2, domain 6"/>
    <property type="match status" value="1"/>
</dbReference>
<feature type="domain" description="RNA polymerase Rpb2" evidence="16">
    <location>
        <begin position="1070"/>
        <end position="1194"/>
    </location>
</feature>
<comment type="catalytic activity">
    <reaction evidence="12">
        <text>RNA(n) + a ribonucleoside 5'-triphosphate = RNA(n+1) + diphosphate</text>
        <dbReference type="Rhea" id="RHEA:21248"/>
        <dbReference type="Rhea" id="RHEA-COMP:14527"/>
        <dbReference type="Rhea" id="RHEA-COMP:17342"/>
        <dbReference type="ChEBI" id="CHEBI:33019"/>
        <dbReference type="ChEBI" id="CHEBI:61557"/>
        <dbReference type="ChEBI" id="CHEBI:140395"/>
        <dbReference type="EC" id="2.7.7.6"/>
    </reaction>
    <physiologicalReaction direction="left-to-right" evidence="12">
        <dbReference type="Rhea" id="RHEA:21249"/>
    </physiologicalReaction>
</comment>
<organism evidence="21 22">
    <name type="scientific">Dermatophagoides pteronyssinus</name>
    <name type="common">European house dust mite</name>
    <dbReference type="NCBI Taxonomy" id="6956"/>
    <lineage>
        <taxon>Eukaryota</taxon>
        <taxon>Metazoa</taxon>
        <taxon>Ecdysozoa</taxon>
        <taxon>Arthropoda</taxon>
        <taxon>Chelicerata</taxon>
        <taxon>Arachnida</taxon>
        <taxon>Acari</taxon>
        <taxon>Acariformes</taxon>
        <taxon>Sarcoptiformes</taxon>
        <taxon>Astigmata</taxon>
        <taxon>Psoroptidia</taxon>
        <taxon>Analgoidea</taxon>
        <taxon>Pyroglyphidae</taxon>
        <taxon>Dermatophagoidinae</taxon>
        <taxon>Dermatophagoides</taxon>
    </lineage>
</organism>
<evidence type="ECO:0000256" key="4">
    <source>
        <dbReference type="ARBA" id="ARBA00022478"/>
    </source>
</evidence>
<dbReference type="Gene3D" id="3.90.1070.20">
    <property type="match status" value="1"/>
</dbReference>
<evidence type="ECO:0000313" key="21">
    <source>
        <dbReference type="Proteomes" id="UP000515146"/>
    </source>
</evidence>
<dbReference type="InParanoid" id="A0A6P6XS56"/>
<dbReference type="GO" id="GO:0000428">
    <property type="term" value="C:DNA-directed RNA polymerase complex"/>
    <property type="evidence" value="ECO:0007669"/>
    <property type="project" value="UniProtKB-KW"/>
</dbReference>
<evidence type="ECO:0000259" key="15">
    <source>
        <dbReference type="Pfam" id="PF00562"/>
    </source>
</evidence>
<dbReference type="InterPro" id="IPR007120">
    <property type="entry name" value="DNA-dir_RNAP_su2_dom"/>
</dbReference>
<evidence type="ECO:0000256" key="2">
    <source>
        <dbReference type="ARBA" id="ARBA00006835"/>
    </source>
</evidence>
<keyword evidence="6 14" id="KW-0548">Nucleotidyltransferase</keyword>
<dbReference type="RefSeq" id="XP_027194734.1">
    <property type="nucleotide sequence ID" value="XM_027338933.1"/>
</dbReference>
<evidence type="ECO:0000256" key="7">
    <source>
        <dbReference type="ARBA" id="ARBA00022723"/>
    </source>
</evidence>
<keyword evidence="10 14" id="KW-0804">Transcription</keyword>
<keyword evidence="21" id="KW-1185">Reference proteome</keyword>
<name>A0A6P6XS56_DERPT</name>
<evidence type="ECO:0000259" key="18">
    <source>
        <dbReference type="Pfam" id="PF04563"/>
    </source>
</evidence>
<dbReference type="FunCoup" id="A0A6P6XS56">
    <property type="interactions" value="895"/>
</dbReference>
<sequence>MMANDLKTSSKTLVDELREQIESSTLKPSQKFITGSEWNDLKREQNRTLQNLARAHIESFNFMINEGLQKGLQNLNPIGFELANGDRIVIQIMDCVILRPNVSNRNEIKSISSHHSLCTKLYPSECRMAKTSYKAKVSLTINWSLNGRVQDIIEDIIGEIPIMVKSNRCNLEKLTRSELIHRKEDSEEFGGYFIMNGNEYLIRKLIAQRRNYPMAIIRSSWKDSGQFFSEYGVSIRCVRNDQIGSNMVLHYLTNGTVKLRFFYNRQPIYLPLILVLKVLCDVSDQFIFNELIKTRENDNFFQSCIVNMLRMVQQEKLYTSKQIKKYIGERVRIRYEAPSWYTDEEITDNLFRECIAVHLNSNVDKFNLLVFMTRKLFAFVQRECAEEKPDNPMFHEIYQSGHIYFTLLLERLQVFLSTVRQAIERQYQQSLRYRDAHSFSLTTAMVRRALASKYREITRPMEHLITTGYLRSKTGLGLMQSAGMAVKAEKINFWRFLAHFRSVHRGQFFSEMKTTACRKLYPEAWGFLCPVHTPDGAPCGLLNHFSELCQITNQQQSVRHLASVLTVLGMEPLDSPIKPDSNYLNVLLDGRTLGFVHENSATKIVNQLRMWKTTGKEKIPLTLEIGLVPRTDKPTQYPALYLFSTPSRMIRPVFNLLTQNIEFIGTFEQCYMDICVTNSELISGITTHQEIRETSFLSILARQIPYPDFNQSPRNMYSCQMAKQTMGTASHTLRYRSDNKMYSILTPQSPLVRTAAYDHYALDNYPLGTNAVVAVISYTGYDMEDAMILNKSSVERGFQAGIINKTEVIDLYELAGLRSTQLQELMLKFGYDETIDIDEKYSGMFDKDGLPFIGRLVCQDDPVCAYLDMVENRTKFHKYKSSEPAYIFDVKILSDGNETRITRVAISFLIRRSPIIGDKFANRHGQKGICSFLWPAEDMPFTESGIIPDILFNPHGFPSRMTIGQMIETLAGKSASMHGLVHDCTPFTFSEDNLASDYYGKLLESYGFNYYGTEKMFSGVDGRELEAQIFIGVVYYIRLRHMVGDKYQVRSTGPIDQITHQPVKGRKRAGGIRFGEMERDSLLAHGTTFLLQDRLFNNSDKTLVHMCKKCGSILSPYLFSTTTNKNNVNNEGIDKNDETINGGGGGGDLEAEKIQYWNCKLCDSAEHIVKVAIPFVLQYLVAELASVNIKVKFTAT</sequence>
<dbReference type="CTD" id="84172"/>
<comment type="subunit">
    <text evidence="3">Component of the RNA polymerase I (Pol I) complex consisting of at least 13 subunits.</text>
</comment>
<evidence type="ECO:0000256" key="8">
    <source>
        <dbReference type="ARBA" id="ARBA00022771"/>
    </source>
</evidence>
<dbReference type="Gene3D" id="3.90.1800.10">
    <property type="entry name" value="RNA polymerase alpha subunit dimerisation domain"/>
    <property type="match status" value="1"/>
</dbReference>
<evidence type="ECO:0000256" key="12">
    <source>
        <dbReference type="ARBA" id="ARBA00047768"/>
    </source>
</evidence>
<dbReference type="InterPro" id="IPR007121">
    <property type="entry name" value="RNA_pol_bsu_CS"/>
</dbReference>
<dbReference type="InterPro" id="IPR014724">
    <property type="entry name" value="RNA_pol_RPB2_OB-fold"/>
</dbReference>
<dbReference type="AlphaFoldDB" id="A0A6P6XS56"/>
<evidence type="ECO:0000259" key="20">
    <source>
        <dbReference type="Pfam" id="PF06883"/>
    </source>
</evidence>
<gene>
    <name evidence="22" type="primary">LOC113789369</name>
</gene>
<dbReference type="FunFam" id="3.90.1100.10:FF:000008">
    <property type="entry name" value="DNA-directed RNA polymerase subunit beta"/>
    <property type="match status" value="1"/>
</dbReference>
<dbReference type="KEGG" id="dpte:113789369"/>
<dbReference type="Pfam" id="PF04561">
    <property type="entry name" value="RNA_pol_Rpb2_2"/>
    <property type="match status" value="1"/>
</dbReference>
<evidence type="ECO:0000256" key="5">
    <source>
        <dbReference type="ARBA" id="ARBA00022679"/>
    </source>
</evidence>
<dbReference type="Pfam" id="PF04560">
    <property type="entry name" value="RNA_pol_Rpb2_7"/>
    <property type="match status" value="1"/>
</dbReference>
<dbReference type="FunFam" id="3.90.1800.10:FF:000004">
    <property type="entry name" value="DNA-directed RNA polymerase subunit beta"/>
    <property type="match status" value="1"/>
</dbReference>
<dbReference type="InterPro" id="IPR007644">
    <property type="entry name" value="RNA_pol_bsu_protrusion"/>
</dbReference>
<dbReference type="Pfam" id="PF04563">
    <property type="entry name" value="RNA_pol_Rpb2_1"/>
    <property type="match status" value="1"/>
</dbReference>
<comment type="subcellular location">
    <subcellularLocation>
        <location evidence="1">Nucleus</location>
    </subcellularLocation>
</comment>
<feature type="domain" description="RNA polymerase Rpb2" evidence="17">
    <location>
        <begin position="211"/>
        <end position="387"/>
    </location>
</feature>
<dbReference type="GO" id="GO:0003899">
    <property type="term" value="F:DNA-directed RNA polymerase activity"/>
    <property type="evidence" value="ECO:0007669"/>
    <property type="project" value="UniProtKB-EC"/>
</dbReference>
<dbReference type="FunFam" id="2.40.270.10:FF:000006">
    <property type="entry name" value="DNA-directed RNA polymerase subunit beta"/>
    <property type="match status" value="1"/>
</dbReference>
<feature type="domain" description="RNA polymerase Rpb2" evidence="19">
    <location>
        <begin position="488"/>
        <end position="551"/>
    </location>
</feature>
<keyword evidence="9" id="KW-0862">Zinc</keyword>
<evidence type="ECO:0000259" key="19">
    <source>
        <dbReference type="Pfam" id="PF04565"/>
    </source>
</evidence>